<organism evidence="1">
    <name type="scientific">marine sediment metagenome</name>
    <dbReference type="NCBI Taxonomy" id="412755"/>
    <lineage>
        <taxon>unclassified sequences</taxon>
        <taxon>metagenomes</taxon>
        <taxon>ecological metagenomes</taxon>
    </lineage>
</organism>
<dbReference type="AlphaFoldDB" id="A0A0F9VWC5"/>
<name>A0A0F9VWC5_9ZZZZ</name>
<comment type="caution">
    <text evidence="1">The sequence shown here is derived from an EMBL/GenBank/DDBJ whole genome shotgun (WGS) entry which is preliminary data.</text>
</comment>
<sequence>MADFDRDSGLKRLLFIPLVLITVYAFAKNISAPPPLKEEPVAEQHYFRELYDNWNNLEETTTNPNGNRIGKSGDMVLYKNNLLEFFITVNIDSAFHWWAVKLEDLL</sequence>
<proteinExistence type="predicted"/>
<accession>A0A0F9VWC5</accession>
<gene>
    <name evidence="1" type="ORF">LCGC14_0435050</name>
</gene>
<protein>
    <submittedName>
        <fullName evidence="1">Uncharacterized protein</fullName>
    </submittedName>
</protein>
<dbReference type="EMBL" id="LAZR01000412">
    <property type="protein sequence ID" value="KKN70058.1"/>
    <property type="molecule type" value="Genomic_DNA"/>
</dbReference>
<reference evidence="1" key="1">
    <citation type="journal article" date="2015" name="Nature">
        <title>Complex archaea that bridge the gap between prokaryotes and eukaryotes.</title>
        <authorList>
            <person name="Spang A."/>
            <person name="Saw J.H."/>
            <person name="Jorgensen S.L."/>
            <person name="Zaremba-Niedzwiedzka K."/>
            <person name="Martijn J."/>
            <person name="Lind A.E."/>
            <person name="van Eijk R."/>
            <person name="Schleper C."/>
            <person name="Guy L."/>
            <person name="Ettema T.J."/>
        </authorList>
    </citation>
    <scope>NUCLEOTIDE SEQUENCE</scope>
</reference>
<evidence type="ECO:0000313" key="1">
    <source>
        <dbReference type="EMBL" id="KKN70058.1"/>
    </source>
</evidence>